<comment type="pathway">
    <text evidence="1">Quinol/quinone metabolism; menaquinone biosynthesis.</text>
</comment>
<accession>A0ABV3JVK6</accession>
<protein>
    <recommendedName>
        <fullName evidence="1 2">Futalosine hydrolase</fullName>
        <shortName evidence="1">FL hydrolase</shortName>
        <ecNumber evidence="1 2">3.2.2.26</ecNumber>
    </recommendedName>
    <alternativeName>
        <fullName evidence="1">Futalosine nucleosidase</fullName>
    </alternativeName>
    <alternativeName>
        <fullName evidence="1">Menaquinone biosynthetic enzyme MqnB</fullName>
    </alternativeName>
</protein>
<dbReference type="NCBIfam" id="TIGR03664">
    <property type="entry name" value="fut_nucase"/>
    <property type="match status" value="1"/>
</dbReference>
<evidence type="ECO:0000256" key="1">
    <source>
        <dbReference type="HAMAP-Rule" id="MF_00991"/>
    </source>
</evidence>
<dbReference type="Pfam" id="PF01048">
    <property type="entry name" value="PNP_UDP_1"/>
    <property type="match status" value="1"/>
</dbReference>
<feature type="region of interest" description="Disordered" evidence="3">
    <location>
        <begin position="240"/>
        <end position="306"/>
    </location>
</feature>
<comment type="function">
    <text evidence="1">Catalyzes the hydrolysis of futalosine (FL) to dehypoxanthine futalosine (DHFL) and hypoxanthine, a step in the biosynthesis of menaquinone (MK, vitamin K2).</text>
</comment>
<organism evidence="5 6">
    <name type="scientific">Streptomyces orinoci</name>
    <name type="common">Streptoverticillium orinoci</name>
    <dbReference type="NCBI Taxonomy" id="67339"/>
    <lineage>
        <taxon>Bacteria</taxon>
        <taxon>Bacillati</taxon>
        <taxon>Actinomycetota</taxon>
        <taxon>Actinomycetes</taxon>
        <taxon>Kitasatosporales</taxon>
        <taxon>Streptomycetaceae</taxon>
        <taxon>Streptomyces</taxon>
    </lineage>
</organism>
<feature type="domain" description="Nucleoside phosphorylase" evidence="4">
    <location>
        <begin position="5"/>
        <end position="204"/>
    </location>
</feature>
<dbReference type="EC" id="3.2.2.26" evidence="1 2"/>
<dbReference type="GO" id="GO:0016798">
    <property type="term" value="F:hydrolase activity, acting on glycosyl bonds"/>
    <property type="evidence" value="ECO:0007669"/>
    <property type="project" value="UniProtKB-KW"/>
</dbReference>
<evidence type="ECO:0000259" key="4">
    <source>
        <dbReference type="Pfam" id="PF01048"/>
    </source>
</evidence>
<dbReference type="SUPFAM" id="SSF53167">
    <property type="entry name" value="Purine and uridine phosphorylases"/>
    <property type="match status" value="1"/>
</dbReference>
<keyword evidence="1 5" id="KW-0378">Hydrolase</keyword>
<dbReference type="InterPro" id="IPR035994">
    <property type="entry name" value="Nucleoside_phosphorylase_sf"/>
</dbReference>
<name>A0ABV3JVK6_STRON</name>
<feature type="compositionally biased region" description="Low complexity" evidence="3">
    <location>
        <begin position="264"/>
        <end position="279"/>
    </location>
</feature>
<dbReference type="NCBIfam" id="NF006087">
    <property type="entry name" value="PRK08236.1"/>
    <property type="match status" value="1"/>
</dbReference>
<dbReference type="InterPro" id="IPR000845">
    <property type="entry name" value="Nucleoside_phosphorylase_d"/>
</dbReference>
<proteinExistence type="inferred from homology"/>
<sequence>MRVLVVTAVTAERDAVTAAAPEYRPVTLPGGAELHRVRPAGVVLDVLAAGVGPAAAAGATATALTAAALGGTPYRLVISAGIGGGFAPRAPLGALVLADRLVAADLGAQTAEGFLPVTALGFGVDAHRAPEPLLTAVSAATGALRGDVLTVSTVTGTAERAAELAARHPAALAEAMEGFGVAEAAAAHGVPVLELRAVSNAIGPRDRSSWRIGAALAALTGAFGTIPAALRAARWPAPAEAGASGEGAMSATGAEGAASGGEAGPATEAGEAGSGGEAASPEEAEGAAFAEAGTSGEEAKEEEPSA</sequence>
<comment type="catalytic activity">
    <reaction evidence="1">
        <text>futalosine + H2O = dehypoxanthine futalosine + hypoxanthine</text>
        <dbReference type="Rhea" id="RHEA:25904"/>
        <dbReference type="ChEBI" id="CHEBI:15377"/>
        <dbReference type="ChEBI" id="CHEBI:17368"/>
        <dbReference type="ChEBI" id="CHEBI:58863"/>
        <dbReference type="ChEBI" id="CHEBI:58864"/>
        <dbReference type="EC" id="3.2.2.26"/>
    </reaction>
</comment>
<dbReference type="EMBL" id="JBFAUK010000004">
    <property type="protein sequence ID" value="MEV5506339.1"/>
    <property type="molecule type" value="Genomic_DNA"/>
</dbReference>
<keyword evidence="1" id="KW-0474">Menaquinone biosynthesis</keyword>
<gene>
    <name evidence="1" type="primary">mqnB</name>
    <name evidence="5" type="ORF">AB0L16_07655</name>
</gene>
<keyword evidence="5" id="KW-0326">Glycosidase</keyword>
<evidence type="ECO:0000256" key="2">
    <source>
        <dbReference type="NCBIfam" id="TIGR03664"/>
    </source>
</evidence>
<feature type="compositionally biased region" description="Low complexity" evidence="3">
    <location>
        <begin position="240"/>
        <end position="257"/>
    </location>
</feature>
<feature type="compositionally biased region" description="Low complexity" evidence="3">
    <location>
        <begin position="286"/>
        <end position="296"/>
    </location>
</feature>
<dbReference type="InterPro" id="IPR019963">
    <property type="entry name" value="FL_hydrolase_MqnB"/>
</dbReference>
<dbReference type="PANTHER" id="PTHR46832:SF2">
    <property type="entry name" value="FUTALOSINE HYDROLASE"/>
    <property type="match status" value="1"/>
</dbReference>
<evidence type="ECO:0000313" key="5">
    <source>
        <dbReference type="EMBL" id="MEV5506339.1"/>
    </source>
</evidence>
<keyword evidence="6" id="KW-1185">Reference proteome</keyword>
<comment type="caution">
    <text evidence="5">The sequence shown here is derived from an EMBL/GenBank/DDBJ whole genome shotgun (WGS) entry which is preliminary data.</text>
</comment>
<evidence type="ECO:0000313" key="6">
    <source>
        <dbReference type="Proteomes" id="UP001552594"/>
    </source>
</evidence>
<comment type="similarity">
    <text evidence="1">Belongs to the PNP/UDP phosphorylase family. Futalosine hydrolase subfamily.</text>
</comment>
<evidence type="ECO:0000256" key="3">
    <source>
        <dbReference type="SAM" id="MobiDB-lite"/>
    </source>
</evidence>
<dbReference type="HAMAP" id="MF_00991">
    <property type="entry name" value="MqnB"/>
    <property type="match status" value="1"/>
</dbReference>
<dbReference type="Proteomes" id="UP001552594">
    <property type="component" value="Unassembled WGS sequence"/>
</dbReference>
<dbReference type="Gene3D" id="3.40.50.1580">
    <property type="entry name" value="Nucleoside phosphorylase domain"/>
    <property type="match status" value="1"/>
</dbReference>
<dbReference type="PANTHER" id="PTHR46832">
    <property type="entry name" value="5'-METHYLTHIOADENOSINE/S-ADENOSYLHOMOCYSTEINE NUCLEOSIDASE"/>
    <property type="match status" value="1"/>
</dbReference>
<reference evidence="5 6" key="1">
    <citation type="submission" date="2024-06" db="EMBL/GenBank/DDBJ databases">
        <title>The Natural Products Discovery Center: Release of the First 8490 Sequenced Strains for Exploring Actinobacteria Biosynthetic Diversity.</title>
        <authorList>
            <person name="Kalkreuter E."/>
            <person name="Kautsar S.A."/>
            <person name="Yang D."/>
            <person name="Bader C.D."/>
            <person name="Teijaro C.N."/>
            <person name="Fluegel L."/>
            <person name="Davis C.M."/>
            <person name="Simpson J.R."/>
            <person name="Lauterbach L."/>
            <person name="Steele A.D."/>
            <person name="Gui C."/>
            <person name="Meng S."/>
            <person name="Li G."/>
            <person name="Viehrig K."/>
            <person name="Ye F."/>
            <person name="Su P."/>
            <person name="Kiefer A.F."/>
            <person name="Nichols A."/>
            <person name="Cepeda A.J."/>
            <person name="Yan W."/>
            <person name="Fan B."/>
            <person name="Jiang Y."/>
            <person name="Adhikari A."/>
            <person name="Zheng C.-J."/>
            <person name="Schuster L."/>
            <person name="Cowan T.M."/>
            <person name="Smanski M.J."/>
            <person name="Chevrette M.G."/>
            <person name="De Carvalho L.P.S."/>
            <person name="Shen B."/>
        </authorList>
    </citation>
    <scope>NUCLEOTIDE SEQUENCE [LARGE SCALE GENOMIC DNA]</scope>
    <source>
        <strain evidence="5 6">NPDC052347</strain>
    </source>
</reference>